<dbReference type="PANTHER" id="PTHR48111:SF49">
    <property type="entry name" value="HEME RESPONSE REGULATOR HSSR"/>
    <property type="match status" value="1"/>
</dbReference>
<evidence type="ECO:0000256" key="4">
    <source>
        <dbReference type="ARBA" id="ARBA00023012"/>
    </source>
</evidence>
<keyword evidence="5" id="KW-0805">Transcription regulation</keyword>
<dbReference type="GO" id="GO:0032993">
    <property type="term" value="C:protein-DNA complex"/>
    <property type="evidence" value="ECO:0007669"/>
    <property type="project" value="TreeGrafter"/>
</dbReference>
<dbReference type="Proteomes" id="UP000321574">
    <property type="component" value="Unassembled WGS sequence"/>
</dbReference>
<keyword evidence="2" id="KW-0963">Cytoplasm</keyword>
<dbReference type="InterPro" id="IPR039420">
    <property type="entry name" value="WalR-like"/>
</dbReference>
<dbReference type="AlphaFoldDB" id="A0A5C8NRY0"/>
<sequence>MLTILVVDDDQHIRELLRFYLQKEGYKVQEAEDGLQAKAILEKENIHVALVDIMMPNMDGYTLCEEIRSLYNIPIMMITAKGEITDKEKAYTLGTDDYIVKPFEPKEVLFRIKALLRRFQMVNEDVIRIGKIIINRHNYEVEVGEKTMVLPLKEFELLAQLANYPNRLFTREQLIALVWGIDFTGNDRTVDVHIKRLRERFSSKDHGFVIKTVRGLGYKLEETN</sequence>
<dbReference type="OrthoDB" id="9790442at2"/>
<evidence type="ECO:0000256" key="12">
    <source>
        <dbReference type="PROSITE-ProRule" id="PRU00169"/>
    </source>
</evidence>
<proteinExistence type="predicted"/>
<evidence type="ECO:0000256" key="6">
    <source>
        <dbReference type="ARBA" id="ARBA00023026"/>
    </source>
</evidence>
<reference evidence="16 17" key="1">
    <citation type="submission" date="2019-06" db="EMBL/GenBank/DDBJ databases">
        <title>Cerasibacillus sp. nov., isolated from maize field.</title>
        <authorList>
            <person name="Lin S.-Y."/>
            <person name="Tsai C.-F."/>
            <person name="Young C.-C."/>
        </authorList>
    </citation>
    <scope>NUCLEOTIDE SEQUENCE [LARGE SCALE GENOMIC DNA]</scope>
    <source>
        <strain evidence="16 17">CC-CFT480</strain>
    </source>
</reference>
<comment type="subcellular location">
    <subcellularLocation>
        <location evidence="1">Cytoplasm</location>
    </subcellularLocation>
</comment>
<dbReference type="InterPro" id="IPR001789">
    <property type="entry name" value="Sig_transdc_resp-reg_receiver"/>
</dbReference>
<evidence type="ECO:0000256" key="2">
    <source>
        <dbReference type="ARBA" id="ARBA00022490"/>
    </source>
</evidence>
<feature type="domain" description="Response regulatory" evidence="14">
    <location>
        <begin position="3"/>
        <end position="116"/>
    </location>
</feature>
<evidence type="ECO:0000256" key="7">
    <source>
        <dbReference type="ARBA" id="ARBA00023125"/>
    </source>
</evidence>
<feature type="domain" description="OmpR/PhoB-type" evidence="15">
    <location>
        <begin position="124"/>
        <end position="222"/>
    </location>
</feature>
<evidence type="ECO:0000259" key="14">
    <source>
        <dbReference type="PROSITE" id="PS50110"/>
    </source>
</evidence>
<keyword evidence="4" id="KW-0902">Two-component regulatory system</keyword>
<dbReference type="Pfam" id="PF00072">
    <property type="entry name" value="Response_reg"/>
    <property type="match status" value="1"/>
</dbReference>
<dbReference type="PANTHER" id="PTHR48111">
    <property type="entry name" value="REGULATOR OF RPOS"/>
    <property type="match status" value="1"/>
</dbReference>
<dbReference type="CDD" id="cd00383">
    <property type="entry name" value="trans_reg_C"/>
    <property type="match status" value="1"/>
</dbReference>
<evidence type="ECO:0000313" key="16">
    <source>
        <dbReference type="EMBL" id="TXL63641.1"/>
    </source>
</evidence>
<accession>A0A5C8NRY0</accession>
<dbReference type="Gene3D" id="3.40.50.2300">
    <property type="match status" value="1"/>
</dbReference>
<keyword evidence="17" id="KW-1185">Reference proteome</keyword>
<dbReference type="GO" id="GO:0000976">
    <property type="term" value="F:transcription cis-regulatory region binding"/>
    <property type="evidence" value="ECO:0007669"/>
    <property type="project" value="TreeGrafter"/>
</dbReference>
<dbReference type="SMART" id="SM00448">
    <property type="entry name" value="REC"/>
    <property type="match status" value="1"/>
</dbReference>
<comment type="function">
    <text evidence="10">Member of the two-component regulatory system HssS/HssR involved in intracellular heme homeostasis and tempering of staphylococcal virulence. Phosphorylated HssR binds to a direct repeat sequence within hrtAB promoter and activates the expression of hrtAB, an efflux pump, in response to extracellular heme, hemin, hemoglobin or blood.</text>
</comment>
<keyword evidence="8" id="KW-0010">Activator</keyword>
<keyword evidence="3 12" id="KW-0597">Phosphoprotein</keyword>
<evidence type="ECO:0000256" key="3">
    <source>
        <dbReference type="ARBA" id="ARBA00022553"/>
    </source>
</evidence>
<gene>
    <name evidence="16" type="ORF">FHP05_10695</name>
</gene>
<evidence type="ECO:0000256" key="11">
    <source>
        <dbReference type="ARBA" id="ARBA00039976"/>
    </source>
</evidence>
<keyword evidence="9" id="KW-0804">Transcription</keyword>
<feature type="DNA-binding region" description="OmpR/PhoB-type" evidence="13">
    <location>
        <begin position="124"/>
        <end position="222"/>
    </location>
</feature>
<dbReference type="GO" id="GO:0006355">
    <property type="term" value="P:regulation of DNA-templated transcription"/>
    <property type="evidence" value="ECO:0007669"/>
    <property type="project" value="InterPro"/>
</dbReference>
<evidence type="ECO:0000256" key="9">
    <source>
        <dbReference type="ARBA" id="ARBA00023163"/>
    </source>
</evidence>
<dbReference type="CDD" id="cd17574">
    <property type="entry name" value="REC_OmpR"/>
    <property type="match status" value="1"/>
</dbReference>
<dbReference type="InterPro" id="IPR001867">
    <property type="entry name" value="OmpR/PhoB-type_DNA-bd"/>
</dbReference>
<dbReference type="InterPro" id="IPR011006">
    <property type="entry name" value="CheY-like_superfamily"/>
</dbReference>
<dbReference type="GO" id="GO:0005829">
    <property type="term" value="C:cytosol"/>
    <property type="evidence" value="ECO:0007669"/>
    <property type="project" value="TreeGrafter"/>
</dbReference>
<dbReference type="EMBL" id="VDUW01000007">
    <property type="protein sequence ID" value="TXL63641.1"/>
    <property type="molecule type" value="Genomic_DNA"/>
</dbReference>
<dbReference type="FunFam" id="1.10.10.10:FF:000018">
    <property type="entry name" value="DNA-binding response regulator ResD"/>
    <property type="match status" value="1"/>
</dbReference>
<dbReference type="PROSITE" id="PS50110">
    <property type="entry name" value="RESPONSE_REGULATORY"/>
    <property type="match status" value="1"/>
</dbReference>
<feature type="modified residue" description="4-aspartylphosphate" evidence="12">
    <location>
        <position position="52"/>
    </location>
</feature>
<organism evidence="16 17">
    <name type="scientific">Cerasibacillus terrae</name>
    <dbReference type="NCBI Taxonomy" id="2498845"/>
    <lineage>
        <taxon>Bacteria</taxon>
        <taxon>Bacillati</taxon>
        <taxon>Bacillota</taxon>
        <taxon>Bacilli</taxon>
        <taxon>Bacillales</taxon>
        <taxon>Bacillaceae</taxon>
        <taxon>Cerasibacillus</taxon>
    </lineage>
</organism>
<dbReference type="InterPro" id="IPR036388">
    <property type="entry name" value="WH-like_DNA-bd_sf"/>
</dbReference>
<keyword evidence="6" id="KW-0843">Virulence</keyword>
<comment type="caution">
    <text evidence="16">The sequence shown here is derived from an EMBL/GenBank/DDBJ whole genome shotgun (WGS) entry which is preliminary data.</text>
</comment>
<dbReference type="Gene3D" id="1.10.10.10">
    <property type="entry name" value="Winged helix-like DNA-binding domain superfamily/Winged helix DNA-binding domain"/>
    <property type="match status" value="1"/>
</dbReference>
<protein>
    <recommendedName>
        <fullName evidence="11">Heme response regulator HssR</fullName>
    </recommendedName>
</protein>
<evidence type="ECO:0000313" key="17">
    <source>
        <dbReference type="Proteomes" id="UP000321574"/>
    </source>
</evidence>
<dbReference type="SMART" id="SM00862">
    <property type="entry name" value="Trans_reg_C"/>
    <property type="match status" value="1"/>
</dbReference>
<evidence type="ECO:0000256" key="13">
    <source>
        <dbReference type="PROSITE-ProRule" id="PRU01091"/>
    </source>
</evidence>
<keyword evidence="7 13" id="KW-0238">DNA-binding</keyword>
<dbReference type="GO" id="GO:0000156">
    <property type="term" value="F:phosphorelay response regulator activity"/>
    <property type="evidence" value="ECO:0007669"/>
    <property type="project" value="TreeGrafter"/>
</dbReference>
<evidence type="ECO:0000256" key="5">
    <source>
        <dbReference type="ARBA" id="ARBA00023015"/>
    </source>
</evidence>
<dbReference type="RefSeq" id="WP_147668089.1">
    <property type="nucleotide sequence ID" value="NZ_VDUW01000007.1"/>
</dbReference>
<evidence type="ECO:0000256" key="1">
    <source>
        <dbReference type="ARBA" id="ARBA00004496"/>
    </source>
</evidence>
<evidence type="ECO:0000259" key="15">
    <source>
        <dbReference type="PROSITE" id="PS51755"/>
    </source>
</evidence>
<dbReference type="SUPFAM" id="SSF52172">
    <property type="entry name" value="CheY-like"/>
    <property type="match status" value="1"/>
</dbReference>
<dbReference type="Pfam" id="PF00486">
    <property type="entry name" value="Trans_reg_C"/>
    <property type="match status" value="1"/>
</dbReference>
<name>A0A5C8NRY0_9BACI</name>
<dbReference type="PROSITE" id="PS51755">
    <property type="entry name" value="OMPR_PHOB"/>
    <property type="match status" value="1"/>
</dbReference>
<dbReference type="FunFam" id="3.40.50.2300:FF:000001">
    <property type="entry name" value="DNA-binding response regulator PhoB"/>
    <property type="match status" value="1"/>
</dbReference>
<evidence type="ECO:0000256" key="8">
    <source>
        <dbReference type="ARBA" id="ARBA00023159"/>
    </source>
</evidence>
<evidence type="ECO:0000256" key="10">
    <source>
        <dbReference type="ARBA" id="ARBA00037471"/>
    </source>
</evidence>